<dbReference type="EMBL" id="JWZT01000755">
    <property type="protein sequence ID" value="KII73597.1"/>
    <property type="molecule type" value="Genomic_DNA"/>
</dbReference>
<gene>
    <name evidence="1" type="ORF">RF11_05081</name>
</gene>
<dbReference type="Proteomes" id="UP000031668">
    <property type="component" value="Unassembled WGS sequence"/>
</dbReference>
<accession>A0A0C2NHV8</accession>
<name>A0A0C2NHV8_THEKT</name>
<protein>
    <submittedName>
        <fullName evidence="1">Uncharacterized protein</fullName>
    </submittedName>
</protein>
<organism evidence="1 2">
    <name type="scientific">Thelohanellus kitauei</name>
    <name type="common">Myxosporean</name>
    <dbReference type="NCBI Taxonomy" id="669202"/>
    <lineage>
        <taxon>Eukaryota</taxon>
        <taxon>Metazoa</taxon>
        <taxon>Cnidaria</taxon>
        <taxon>Myxozoa</taxon>
        <taxon>Myxosporea</taxon>
        <taxon>Bivalvulida</taxon>
        <taxon>Platysporina</taxon>
        <taxon>Myxobolidae</taxon>
        <taxon>Thelohanellus</taxon>
    </lineage>
</organism>
<proteinExistence type="predicted"/>
<sequence length="137" mass="15663">MVAFFKSATLPFLQPKSLVMPVVYKPAPVHFCTDFTSTANATVSTYGRDVPRGGTLLHAGYAAKLAFVRWEVMGMRRGPVGWVYEASSAESQKKFSPRSEDNDQRRTHLKYAMEYDRRYFKTKLIESFALWLKILSI</sequence>
<keyword evidence="2" id="KW-1185">Reference proteome</keyword>
<reference evidence="1 2" key="1">
    <citation type="journal article" date="2014" name="Genome Biol. Evol.">
        <title>The genome of the myxosporean Thelohanellus kitauei shows adaptations to nutrient acquisition within its fish host.</title>
        <authorList>
            <person name="Yang Y."/>
            <person name="Xiong J."/>
            <person name="Zhou Z."/>
            <person name="Huo F."/>
            <person name="Miao W."/>
            <person name="Ran C."/>
            <person name="Liu Y."/>
            <person name="Zhang J."/>
            <person name="Feng J."/>
            <person name="Wang M."/>
            <person name="Wang M."/>
            <person name="Wang L."/>
            <person name="Yao B."/>
        </authorList>
    </citation>
    <scope>NUCLEOTIDE SEQUENCE [LARGE SCALE GENOMIC DNA]</scope>
    <source>
        <strain evidence="1">Wuqing</strain>
    </source>
</reference>
<evidence type="ECO:0000313" key="1">
    <source>
        <dbReference type="EMBL" id="KII73597.1"/>
    </source>
</evidence>
<evidence type="ECO:0000313" key="2">
    <source>
        <dbReference type="Proteomes" id="UP000031668"/>
    </source>
</evidence>
<dbReference type="AlphaFoldDB" id="A0A0C2NHV8"/>
<comment type="caution">
    <text evidence="1">The sequence shown here is derived from an EMBL/GenBank/DDBJ whole genome shotgun (WGS) entry which is preliminary data.</text>
</comment>